<evidence type="ECO:0000256" key="2">
    <source>
        <dbReference type="ARBA" id="ARBA00012018"/>
    </source>
</evidence>
<evidence type="ECO:0000256" key="1">
    <source>
        <dbReference type="ARBA" id="ARBA00009717"/>
    </source>
</evidence>
<dbReference type="InterPro" id="IPR019546">
    <property type="entry name" value="TAT_signal_bac_arc"/>
</dbReference>
<dbReference type="PANTHER" id="PTHR31956:SF1">
    <property type="entry name" value="NON-SPECIFIC PHOSPHOLIPASE C1"/>
    <property type="match status" value="1"/>
</dbReference>
<proteinExistence type="inferred from homology"/>
<dbReference type="NCBIfam" id="TIGR03396">
    <property type="entry name" value="PC_PLC"/>
    <property type="match status" value="1"/>
</dbReference>
<organism evidence="5 6">
    <name type="scientific">Acetobacter persici</name>
    <dbReference type="NCBI Taxonomy" id="1076596"/>
    <lineage>
        <taxon>Bacteria</taxon>
        <taxon>Pseudomonadati</taxon>
        <taxon>Pseudomonadota</taxon>
        <taxon>Alphaproteobacteria</taxon>
        <taxon>Acetobacterales</taxon>
        <taxon>Acetobacteraceae</taxon>
        <taxon>Acetobacter</taxon>
    </lineage>
</organism>
<evidence type="ECO:0000313" key="6">
    <source>
        <dbReference type="Proteomes" id="UP000548726"/>
    </source>
</evidence>
<dbReference type="PROSITE" id="PS51318">
    <property type="entry name" value="TAT"/>
    <property type="match status" value="1"/>
</dbReference>
<dbReference type="EC" id="3.1.4.3" evidence="2"/>
<keyword evidence="3" id="KW-0378">Hydrolase</keyword>
<dbReference type="GO" id="GO:0016042">
    <property type="term" value="P:lipid catabolic process"/>
    <property type="evidence" value="ECO:0007669"/>
    <property type="project" value="InterPro"/>
</dbReference>
<dbReference type="AlphaFoldDB" id="A0A6V8I7K1"/>
<dbReference type="InterPro" id="IPR017767">
    <property type="entry name" value="PC-PLC"/>
</dbReference>
<dbReference type="Proteomes" id="UP000548726">
    <property type="component" value="Unassembled WGS sequence"/>
</dbReference>
<dbReference type="InterPro" id="IPR007312">
    <property type="entry name" value="Phosphoesterase"/>
</dbReference>
<dbReference type="GO" id="GO:0034480">
    <property type="term" value="F:phosphatidylcholine phospholipase C activity"/>
    <property type="evidence" value="ECO:0007669"/>
    <property type="project" value="UniProtKB-EC"/>
</dbReference>
<dbReference type="RefSeq" id="WP_086654818.1">
    <property type="nucleotide sequence ID" value="NZ_BLJP01000002.1"/>
</dbReference>
<evidence type="ECO:0000313" key="5">
    <source>
        <dbReference type="EMBL" id="GFE93052.1"/>
    </source>
</evidence>
<reference evidence="5 6" key="1">
    <citation type="journal article" date="2020" name="Cell Rep.">
        <title>Local necrotic cells trigger systemic immune activation via gut microbiome dysbiosis in Drosophila.</title>
        <authorList>
            <person name="Kosakamoto H."/>
            <person name="Yamauchi T."/>
            <person name="Akuzawa-Tokita Y."/>
            <person name="Nishimura K."/>
            <person name="Soga T."/>
            <person name="Murakami T."/>
            <person name="Mori H."/>
            <person name="Yamamoto K."/>
            <person name="Miyazaki R."/>
            <person name="Koto A."/>
            <person name="Miura M."/>
            <person name="Obata F."/>
        </authorList>
    </citation>
    <scope>NUCLEOTIDE SEQUENCE [LARGE SCALE GENOMIC DNA]</scope>
    <source>
        <strain evidence="5 6">Ai</strain>
    </source>
</reference>
<dbReference type="NCBIfam" id="TIGR01409">
    <property type="entry name" value="TAT_signal_seq"/>
    <property type="match status" value="1"/>
</dbReference>
<dbReference type="InterPro" id="IPR008475">
    <property type="entry name" value="PLipase_C_C"/>
</dbReference>
<dbReference type="Gene3D" id="3.40.720.10">
    <property type="entry name" value="Alkaline Phosphatase, subunit A"/>
    <property type="match status" value="2"/>
</dbReference>
<dbReference type="Pfam" id="PF04185">
    <property type="entry name" value="Phosphoesterase"/>
    <property type="match status" value="2"/>
</dbReference>
<dbReference type="PANTHER" id="PTHR31956">
    <property type="entry name" value="NON-SPECIFIC PHOSPHOLIPASE C4-RELATED"/>
    <property type="match status" value="1"/>
</dbReference>
<feature type="domain" description="Bacterial phospholipase C C-terminal" evidence="4">
    <location>
        <begin position="628"/>
        <end position="726"/>
    </location>
</feature>
<accession>A0A6V8I7K1</accession>
<dbReference type="SUPFAM" id="SSF53649">
    <property type="entry name" value="Alkaline phosphatase-like"/>
    <property type="match status" value="1"/>
</dbReference>
<sequence>MTTRRDFLKYALFTGAAAGSGAILPDSVRRAFAIAPEVGSTWKDAEHVVILMQENRSFDHVFGTLQGVRGFNDPRALRQPNGNPVFMQSGQSGETYLPWRLNIRDTRVTWMGSIPHSRDSQVDAWNGGGHDRWIDAKKSHHKGYDRYPLTMGYYTREDLPFYYALADAFTVCDQNYCGAMTSTTPNRLLFMTGTVRDRQDQSSGVYMRNGEILEGGMTWGTFPERLEQAGVSWKYYQNELTQTGGMSEAERGWLSNFGTNVLECFDQYVVSANPGFQEWLDARISDCRNHLDRLNSREMLVSETLAEKRVEAQTLLNVLTRRKAQSAEKREKLTAEERALFEKAFVTNKADKNYRTLEQLHFQDGEKPISMKAPKGDILHQFRQDVKDGTLPVVSWLSAPEHFSDHPTSPWYGAWYVSEVMDILTENPEVWKKTIFIITYDENDGYFDHGCSYTAPDPARPETGRSSAKIGPDGLEYTTVEDEIARGVPKHLARSGPIGLGFRVPMIIASPWSRGGWVNSQLFEHTSTLRFLEVFVQEKFGKNVKETNISPWRRAISGDLTSCFRTFDGVAPSLPYLNRDDHLHMIEDAKDRPLPSGFHALRADESVMLRDNPDRLRQALWQEPGHRPACALPYEPYCDGGVSPDGRHIMLRLKAGADLYGQGAAGLPFNIYRHTNPEMSAMQAGTYALAAGDTLDASFEMASFAHGHYDVDVHAPNGFYRRYKGRQDGVKIDVVCRYLVGKKQDLVLSLRNYGTETVDLVCALKGEEMTRTIRLFPGKTRVVPFDLAKEAMWYDITLSARNEEDFLYHLAGRVETTRPGKTDRAMGSGQKL</sequence>
<evidence type="ECO:0000256" key="3">
    <source>
        <dbReference type="ARBA" id="ARBA00022801"/>
    </source>
</evidence>
<feature type="domain" description="Bacterial phospholipase C C-terminal" evidence="4">
    <location>
        <begin position="740"/>
        <end position="813"/>
    </location>
</feature>
<dbReference type="OrthoDB" id="9770871at2"/>
<keyword evidence="6" id="KW-1185">Reference proteome</keyword>
<dbReference type="InterPro" id="IPR006311">
    <property type="entry name" value="TAT_signal"/>
</dbReference>
<dbReference type="InterPro" id="IPR017850">
    <property type="entry name" value="Alkaline_phosphatase_core_sf"/>
</dbReference>
<evidence type="ECO:0000259" key="4">
    <source>
        <dbReference type="Pfam" id="PF05506"/>
    </source>
</evidence>
<name>A0A6V8I7K1_9PROT</name>
<dbReference type="Pfam" id="PF05506">
    <property type="entry name" value="PLipase_C_C"/>
    <property type="match status" value="2"/>
</dbReference>
<comment type="caution">
    <text evidence="5">The sequence shown here is derived from an EMBL/GenBank/DDBJ whole genome shotgun (WGS) entry which is preliminary data.</text>
</comment>
<protein>
    <recommendedName>
        <fullName evidence="2">phospholipase C</fullName>
        <ecNumber evidence="2">3.1.4.3</ecNumber>
    </recommendedName>
</protein>
<gene>
    <name evidence="5" type="ORF">DmAi_11110</name>
</gene>
<comment type="similarity">
    <text evidence="1">Belongs to the bacterial phospholipase C family.</text>
</comment>
<dbReference type="EMBL" id="BLJP01000002">
    <property type="protein sequence ID" value="GFE93052.1"/>
    <property type="molecule type" value="Genomic_DNA"/>
</dbReference>